<feature type="compositionally biased region" description="Basic and acidic residues" evidence="1">
    <location>
        <begin position="92"/>
        <end position="101"/>
    </location>
</feature>
<organism evidence="3 4">
    <name type="scientific">Monosporascus ibericus</name>
    <dbReference type="NCBI Taxonomy" id="155417"/>
    <lineage>
        <taxon>Eukaryota</taxon>
        <taxon>Fungi</taxon>
        <taxon>Dikarya</taxon>
        <taxon>Ascomycota</taxon>
        <taxon>Pezizomycotina</taxon>
        <taxon>Sordariomycetes</taxon>
        <taxon>Xylariomycetidae</taxon>
        <taxon>Xylariales</taxon>
        <taxon>Xylariales incertae sedis</taxon>
        <taxon>Monosporascus</taxon>
    </lineage>
</organism>
<comment type="caution">
    <text evidence="3">The sequence shown here is derived from an EMBL/GenBank/DDBJ whole genome shotgun (WGS) entry which is preliminary data.</text>
</comment>
<feature type="compositionally biased region" description="Polar residues" evidence="1">
    <location>
        <begin position="276"/>
        <end position="287"/>
    </location>
</feature>
<gene>
    <name evidence="3" type="ORF">DL764_008571</name>
</gene>
<reference evidence="3 4" key="1">
    <citation type="submission" date="2018-06" db="EMBL/GenBank/DDBJ databases">
        <title>Complete Genomes of Monosporascus.</title>
        <authorList>
            <person name="Robinson A.J."/>
            <person name="Natvig D.O."/>
        </authorList>
    </citation>
    <scope>NUCLEOTIDE SEQUENCE [LARGE SCALE GENOMIC DNA]</scope>
    <source>
        <strain evidence="3 4">CBS 110550</strain>
    </source>
</reference>
<feature type="region of interest" description="Disordered" evidence="1">
    <location>
        <begin position="471"/>
        <end position="500"/>
    </location>
</feature>
<protein>
    <recommendedName>
        <fullName evidence="2">PH domain-containing protein</fullName>
    </recommendedName>
</protein>
<dbReference type="AlphaFoldDB" id="A0A4Q4SZD5"/>
<dbReference type="Proteomes" id="UP000293360">
    <property type="component" value="Unassembled WGS sequence"/>
</dbReference>
<evidence type="ECO:0000259" key="2">
    <source>
        <dbReference type="PROSITE" id="PS50003"/>
    </source>
</evidence>
<feature type="region of interest" description="Disordered" evidence="1">
    <location>
        <begin position="91"/>
        <end position="165"/>
    </location>
</feature>
<feature type="region of interest" description="Disordered" evidence="1">
    <location>
        <begin position="194"/>
        <end position="238"/>
    </location>
</feature>
<dbReference type="PROSITE" id="PS50003">
    <property type="entry name" value="PH_DOMAIN"/>
    <property type="match status" value="1"/>
</dbReference>
<dbReference type="STRING" id="155417.A0A4Q4SZD5"/>
<dbReference type="EMBL" id="QJNU01000691">
    <property type="protein sequence ID" value="RYO89501.1"/>
    <property type="molecule type" value="Genomic_DNA"/>
</dbReference>
<feature type="compositionally biased region" description="Polar residues" evidence="1">
    <location>
        <begin position="594"/>
        <end position="607"/>
    </location>
</feature>
<dbReference type="OrthoDB" id="1749473at2759"/>
<feature type="region of interest" description="Disordered" evidence="1">
    <location>
        <begin position="561"/>
        <end position="607"/>
    </location>
</feature>
<evidence type="ECO:0000313" key="3">
    <source>
        <dbReference type="EMBL" id="RYO89501.1"/>
    </source>
</evidence>
<name>A0A4Q4SZD5_9PEZI</name>
<evidence type="ECO:0000313" key="4">
    <source>
        <dbReference type="Proteomes" id="UP000293360"/>
    </source>
</evidence>
<feature type="compositionally biased region" description="Basic and acidic residues" evidence="1">
    <location>
        <begin position="118"/>
        <end position="130"/>
    </location>
</feature>
<dbReference type="InterPro" id="IPR001849">
    <property type="entry name" value="PH_domain"/>
</dbReference>
<feature type="compositionally biased region" description="Pro residues" evidence="1">
    <location>
        <begin position="573"/>
        <end position="583"/>
    </location>
</feature>
<sequence>MPEKSLQLTKDSAVFASDLIPGRHWVLQVVSSMDANGNPMTDARSIKSKFLFRNYGKRHVTNFLLVFESAESMDSWLATLRREIRSLGGKKKLSETGKPDAENEPDEVEVKPRRRTLVVRDPDRFPRTSHDFALMQDDEPGEASGVETAEPASQQASDFTPDDVSVRNSVISADGQLLDSLRNSNHRLSFMSSGQRTVITSSDSSPACSPTRVSFSSNLDDQQTQEHQPSIPSPPEVRLRPNATAILNRRQSMQTMVPGFDIYDSTIRPSTRLSTISDASNQDTGLNNAPSPPPAVPNFSVPQGSKRRFSTVTSPPRDSLPYREVSMRPLRRSPPPVLGISRPLSIVVDQSPISPHSSNAQFRYPSSNRESYLNPPANQAMVSLRQQDSSAFKVRQNLDSRARRTSILPKQLSNDSTLRKYSSASNLGDYQEQLPQSQIQIDTTIVPQANCQPRIGPDNTFDAPRDIPRAVSSMDEYRRPHKPLTSSNSKSGNKRASFGADKPSFQYSLNSYSGSMVCSTPLIEEPVVTEPQGNLAENAASSIKAMQVPSRQRLAVDARTRTLSTSRSMPILEGPPPLPPPNRALPAIPMKQGPGNQQRLHPTSSMA</sequence>
<accession>A0A4Q4SZD5</accession>
<evidence type="ECO:0000256" key="1">
    <source>
        <dbReference type="SAM" id="MobiDB-lite"/>
    </source>
</evidence>
<feature type="region of interest" description="Disordered" evidence="1">
    <location>
        <begin position="276"/>
        <end position="322"/>
    </location>
</feature>
<proteinExistence type="predicted"/>
<feature type="compositionally biased region" description="Polar residues" evidence="1">
    <location>
        <begin position="194"/>
        <end position="230"/>
    </location>
</feature>
<keyword evidence="4" id="KW-1185">Reference proteome</keyword>
<feature type="domain" description="PH" evidence="2">
    <location>
        <begin position="1"/>
        <end position="85"/>
    </location>
</feature>